<reference evidence="6" key="1">
    <citation type="submission" date="2016-10" db="EMBL/GenBank/DDBJ databases">
        <authorList>
            <person name="Varghese N."/>
            <person name="Submissions S."/>
        </authorList>
    </citation>
    <scope>NUCLEOTIDE SEQUENCE [LARGE SCALE GENOMIC DNA]</scope>
    <source>
        <strain evidence="6">DSM 8987</strain>
    </source>
</reference>
<keyword evidence="2 5" id="KW-0808">Transferase</keyword>
<dbReference type="AlphaFoldDB" id="A0A1G6Z032"/>
<dbReference type="STRING" id="57664.SAMN05661003_102238"/>
<evidence type="ECO:0000256" key="2">
    <source>
        <dbReference type="ARBA" id="ARBA00022679"/>
    </source>
</evidence>
<dbReference type="Pfam" id="PF10672">
    <property type="entry name" value="Methyltrans_SAM"/>
    <property type="match status" value="1"/>
</dbReference>
<organism evidence="5 6">
    <name type="scientific">Desulfuromonas thiophila</name>
    <dbReference type="NCBI Taxonomy" id="57664"/>
    <lineage>
        <taxon>Bacteria</taxon>
        <taxon>Pseudomonadati</taxon>
        <taxon>Thermodesulfobacteriota</taxon>
        <taxon>Desulfuromonadia</taxon>
        <taxon>Desulfuromonadales</taxon>
        <taxon>Desulfuromonadaceae</taxon>
        <taxon>Desulfuromonas</taxon>
    </lineage>
</organism>
<dbReference type="InterPro" id="IPR029063">
    <property type="entry name" value="SAM-dependent_MTases_sf"/>
</dbReference>
<dbReference type="SUPFAM" id="SSF53335">
    <property type="entry name" value="S-adenosyl-L-methionine-dependent methyltransferases"/>
    <property type="match status" value="1"/>
</dbReference>
<evidence type="ECO:0000259" key="4">
    <source>
        <dbReference type="Pfam" id="PF10672"/>
    </source>
</evidence>
<keyword evidence="1 5" id="KW-0489">Methyltransferase</keyword>
<name>A0A1G6Z032_9BACT</name>
<keyword evidence="6" id="KW-1185">Reference proteome</keyword>
<gene>
    <name evidence="5" type="ORF">SAMN05661003_102238</name>
</gene>
<sequence>MPMTCSNPAWCPCVVGPQTGQMLELGHPLVLRDRYTDAWPQTACGALLLLQDQQGRPLAWALRDADGPVVARVIAAPASAAAELLSVDWFVRRLTQAVQLRRDHVDLEQTDAYRLVNGEGDGLSGLTLDCYAGHLLLQMYGHCWQLHRRALQEAIVRLLAPVSLHEKFRPRQTRGLSREEQQDLCRLVHGQAPPAPLLVQENGLYFQVDLMAGLHSGLFMDQRDNRRDLMRRVAGRRVLNLFAYTGAFSVAAAAAGARQVTSVDLSAAALQQARQNFGHNRLNPKRHAFICADCFEILPQLGQQAERFDLVLMDPPSFSSTAKSRFTTAAGTVSLVRQVLDLLEPGGLLIASSNHQKTDLADYLKLLRRAALDAVAGLRVIHCGGQSGDFPHSVSFPEGRYLKYVVAVKTAMV</sequence>
<dbReference type="CDD" id="cd02440">
    <property type="entry name" value="AdoMet_MTases"/>
    <property type="match status" value="1"/>
</dbReference>
<dbReference type="CDD" id="cd11572">
    <property type="entry name" value="RlmI_M_like"/>
    <property type="match status" value="1"/>
</dbReference>
<dbReference type="Gene3D" id="3.40.50.150">
    <property type="entry name" value="Vaccinia Virus protein VP39"/>
    <property type="match status" value="1"/>
</dbReference>
<keyword evidence="3" id="KW-0949">S-adenosyl-L-methionine</keyword>
<feature type="domain" description="S-adenosylmethionine-dependent methyltransferase" evidence="4">
    <location>
        <begin position="123"/>
        <end position="357"/>
    </location>
</feature>
<evidence type="ECO:0000313" key="6">
    <source>
        <dbReference type="Proteomes" id="UP000243205"/>
    </source>
</evidence>
<dbReference type="EMBL" id="FNAQ01000002">
    <property type="protein sequence ID" value="SDD95911.1"/>
    <property type="molecule type" value="Genomic_DNA"/>
</dbReference>
<dbReference type="PANTHER" id="PTHR43042:SF3">
    <property type="entry name" value="RIBOSOMAL RNA LARGE SUBUNIT METHYLTRANSFERASE YWBD-RELATED"/>
    <property type="match status" value="1"/>
</dbReference>
<dbReference type="GO" id="GO:0008168">
    <property type="term" value="F:methyltransferase activity"/>
    <property type="evidence" value="ECO:0007669"/>
    <property type="project" value="UniProtKB-KW"/>
</dbReference>
<dbReference type="PANTHER" id="PTHR43042">
    <property type="entry name" value="SAM-DEPENDENT METHYLTRANSFERASE"/>
    <property type="match status" value="1"/>
</dbReference>
<evidence type="ECO:0000256" key="3">
    <source>
        <dbReference type="ARBA" id="ARBA00022691"/>
    </source>
</evidence>
<protein>
    <submittedName>
        <fullName evidence="5">SAM-dependent methyltransferase</fullName>
    </submittedName>
</protein>
<dbReference type="Gene3D" id="3.30.750.80">
    <property type="entry name" value="RNA methyltransferase domain (HRMD) like"/>
    <property type="match status" value="1"/>
</dbReference>
<accession>A0A1G6Z032</accession>
<dbReference type="InterPro" id="IPR019614">
    <property type="entry name" value="SAM-dep_methyl-trfase"/>
</dbReference>
<dbReference type="Proteomes" id="UP000243205">
    <property type="component" value="Unassembled WGS sequence"/>
</dbReference>
<proteinExistence type="predicted"/>
<evidence type="ECO:0000256" key="1">
    <source>
        <dbReference type="ARBA" id="ARBA00022603"/>
    </source>
</evidence>
<dbReference type="GO" id="GO:0032259">
    <property type="term" value="P:methylation"/>
    <property type="evidence" value="ECO:0007669"/>
    <property type="project" value="UniProtKB-KW"/>
</dbReference>
<evidence type="ECO:0000313" key="5">
    <source>
        <dbReference type="EMBL" id="SDD95911.1"/>
    </source>
</evidence>